<dbReference type="PROSITE" id="PS00194">
    <property type="entry name" value="THIOREDOXIN_1"/>
    <property type="match status" value="1"/>
</dbReference>
<dbReference type="PANTHER" id="PTHR43601:SF3">
    <property type="entry name" value="THIOREDOXIN, MITOCHONDRIAL"/>
    <property type="match status" value="1"/>
</dbReference>
<name>A0BRA4_PARTE</name>
<dbReference type="InParanoid" id="A0BRA4"/>
<dbReference type="PANTHER" id="PTHR43601">
    <property type="entry name" value="THIOREDOXIN, MITOCHONDRIAL"/>
    <property type="match status" value="1"/>
</dbReference>
<dbReference type="STRING" id="5888.A0BRA4"/>
<dbReference type="RefSeq" id="XP_001428469.1">
    <property type="nucleotide sequence ID" value="XM_001428432.2"/>
</dbReference>
<dbReference type="InterPro" id="IPR013766">
    <property type="entry name" value="Thioredoxin_domain"/>
</dbReference>
<dbReference type="GO" id="GO:0045454">
    <property type="term" value="P:cell redox homeostasis"/>
    <property type="evidence" value="ECO:0000318"/>
    <property type="project" value="GO_Central"/>
</dbReference>
<dbReference type="EMBL" id="CT868011">
    <property type="protein sequence ID" value="CAK61071.1"/>
    <property type="molecule type" value="Genomic_DNA"/>
</dbReference>
<dbReference type="CDD" id="cd02947">
    <property type="entry name" value="TRX_family"/>
    <property type="match status" value="1"/>
</dbReference>
<accession>A0BRA4</accession>
<dbReference type="Pfam" id="PF00085">
    <property type="entry name" value="Thioredoxin"/>
    <property type="match status" value="1"/>
</dbReference>
<protein>
    <recommendedName>
        <fullName evidence="2">Thioredoxin domain-containing protein</fullName>
    </recommendedName>
</protein>
<feature type="domain" description="Thioredoxin" evidence="2">
    <location>
        <begin position="8"/>
        <end position="127"/>
    </location>
</feature>
<keyword evidence="4" id="KW-1185">Reference proteome</keyword>
<gene>
    <name evidence="3" type="ORF">GSPATT00031302001</name>
</gene>
<evidence type="ECO:0000313" key="4">
    <source>
        <dbReference type="Proteomes" id="UP000000600"/>
    </source>
</evidence>
<dbReference type="InterPro" id="IPR036249">
    <property type="entry name" value="Thioredoxin-like_sf"/>
</dbReference>
<dbReference type="PROSITE" id="PS51352">
    <property type="entry name" value="THIOREDOXIN_2"/>
    <property type="match status" value="1"/>
</dbReference>
<dbReference type="KEGG" id="ptm:GSPATT00031302001"/>
<evidence type="ECO:0000313" key="3">
    <source>
        <dbReference type="EMBL" id="CAK61071.1"/>
    </source>
</evidence>
<dbReference type="Gene3D" id="3.40.30.10">
    <property type="entry name" value="Glutaredoxin"/>
    <property type="match status" value="1"/>
</dbReference>
<dbReference type="OMA" id="EWHEHVM"/>
<evidence type="ECO:0000256" key="1">
    <source>
        <dbReference type="ARBA" id="ARBA00008987"/>
    </source>
</evidence>
<dbReference type="Proteomes" id="UP000000600">
    <property type="component" value="Unassembled WGS sequence"/>
</dbReference>
<dbReference type="InterPro" id="IPR017937">
    <property type="entry name" value="Thioredoxin_CS"/>
</dbReference>
<dbReference type="HOGENOM" id="CLU_090389_10_2_1"/>
<dbReference type="GeneID" id="5014253"/>
<proteinExistence type="inferred from homology"/>
<dbReference type="AlphaFoldDB" id="A0BRA4"/>
<evidence type="ECO:0000259" key="2">
    <source>
        <dbReference type="PROSITE" id="PS51352"/>
    </source>
</evidence>
<dbReference type="SUPFAM" id="SSF52833">
    <property type="entry name" value="Thioredoxin-like"/>
    <property type="match status" value="1"/>
</dbReference>
<organism evidence="3 4">
    <name type="scientific">Paramecium tetraurelia</name>
    <dbReference type="NCBI Taxonomy" id="5888"/>
    <lineage>
        <taxon>Eukaryota</taxon>
        <taxon>Sar</taxon>
        <taxon>Alveolata</taxon>
        <taxon>Ciliophora</taxon>
        <taxon>Intramacronucleata</taxon>
        <taxon>Oligohymenophorea</taxon>
        <taxon>Peniculida</taxon>
        <taxon>Parameciidae</taxon>
        <taxon>Paramecium</taxon>
    </lineage>
</organism>
<dbReference type="eggNOG" id="ENOG502T1K7">
    <property type="taxonomic scope" value="Eukaryota"/>
</dbReference>
<dbReference type="OrthoDB" id="2121326at2759"/>
<comment type="similarity">
    <text evidence="1">Belongs to the thioredoxin family.</text>
</comment>
<reference evidence="3 4" key="1">
    <citation type="journal article" date="2006" name="Nature">
        <title>Global trends of whole-genome duplications revealed by the ciliate Paramecium tetraurelia.</title>
        <authorList>
            <consortium name="Genoscope"/>
            <person name="Aury J.-M."/>
            <person name="Jaillon O."/>
            <person name="Duret L."/>
            <person name="Noel B."/>
            <person name="Jubin C."/>
            <person name="Porcel B.M."/>
            <person name="Segurens B."/>
            <person name="Daubin V."/>
            <person name="Anthouard V."/>
            <person name="Aiach N."/>
            <person name="Arnaiz O."/>
            <person name="Billaut A."/>
            <person name="Beisson J."/>
            <person name="Blanc I."/>
            <person name="Bouhouche K."/>
            <person name="Camara F."/>
            <person name="Duharcourt S."/>
            <person name="Guigo R."/>
            <person name="Gogendeau D."/>
            <person name="Katinka M."/>
            <person name="Keller A.-M."/>
            <person name="Kissmehl R."/>
            <person name="Klotz C."/>
            <person name="Koll F."/>
            <person name="Le Moue A."/>
            <person name="Lepere C."/>
            <person name="Malinsky S."/>
            <person name="Nowacki M."/>
            <person name="Nowak J.K."/>
            <person name="Plattner H."/>
            <person name="Poulain J."/>
            <person name="Ruiz F."/>
            <person name="Serrano V."/>
            <person name="Zagulski M."/>
            <person name="Dessen P."/>
            <person name="Betermier M."/>
            <person name="Weissenbach J."/>
            <person name="Scarpelli C."/>
            <person name="Schachter V."/>
            <person name="Sperling L."/>
            <person name="Meyer E."/>
            <person name="Cohen J."/>
            <person name="Wincker P."/>
        </authorList>
    </citation>
    <scope>NUCLEOTIDE SEQUENCE [LARGE SCALE GENOMIC DNA]</scope>
    <source>
        <strain evidence="3 4">Stock d4-2</strain>
    </source>
</reference>
<sequence>MLQTGLDLFRGHSLLYFLMNCVKINTNQEWHEHVMSSQKPVVVSFFAEWCAPCHKLNPQLIQEAEKNCEKWQLAFVNVDNEELYDVVQQIAKAQIPSVHLLNRGTSIDSMTGYSERKTKSFIDKVCS</sequence>